<evidence type="ECO:0000313" key="7">
    <source>
        <dbReference type="EMBL" id="PCG77316.1"/>
    </source>
</evidence>
<dbReference type="STRING" id="7102.A0A2A4JZW6"/>
<dbReference type="FunFam" id="3.90.640.10:FF:000007">
    <property type="entry name" value="Actin like 7B"/>
    <property type="match status" value="1"/>
</dbReference>
<comment type="caution">
    <text evidence="7">The sequence shown here is derived from an EMBL/GenBank/DDBJ whole genome shotgun (WGS) entry which is preliminary data.</text>
</comment>
<dbReference type="EMBL" id="NWSH01000334">
    <property type="protein sequence ID" value="PCG77316.1"/>
    <property type="molecule type" value="Genomic_DNA"/>
</dbReference>
<protein>
    <recommendedName>
        <fullName evidence="8">Actin</fullName>
    </recommendedName>
</protein>
<evidence type="ECO:0000256" key="4">
    <source>
        <dbReference type="ARBA" id="ARBA00022840"/>
    </source>
</evidence>
<evidence type="ECO:0000256" key="5">
    <source>
        <dbReference type="ARBA" id="ARBA00023212"/>
    </source>
</evidence>
<dbReference type="PANTHER" id="PTHR11937">
    <property type="entry name" value="ACTIN"/>
    <property type="match status" value="1"/>
</dbReference>
<evidence type="ECO:0000256" key="6">
    <source>
        <dbReference type="RuleBase" id="RU000487"/>
    </source>
</evidence>
<reference evidence="7" key="1">
    <citation type="submission" date="2017-09" db="EMBL/GenBank/DDBJ databases">
        <title>Contemporary evolution of a Lepidopteran species, Heliothis virescens, in response to modern agricultural practices.</title>
        <authorList>
            <person name="Fritz M.L."/>
            <person name="Deyonke A.M."/>
            <person name="Papanicolaou A."/>
            <person name="Micinski S."/>
            <person name="Westbrook J."/>
            <person name="Gould F."/>
        </authorList>
    </citation>
    <scope>NUCLEOTIDE SEQUENCE [LARGE SCALE GENOMIC DNA]</scope>
    <source>
        <strain evidence="7">HvINT-</strain>
        <tissue evidence="7">Whole body</tissue>
    </source>
</reference>
<evidence type="ECO:0000256" key="2">
    <source>
        <dbReference type="ARBA" id="ARBA00022490"/>
    </source>
</evidence>
<dbReference type="InterPro" id="IPR004000">
    <property type="entry name" value="Actin"/>
</dbReference>
<keyword evidence="5" id="KW-0206">Cytoskeleton</keyword>
<dbReference type="AlphaFoldDB" id="A0A2A4JZW6"/>
<dbReference type="FunFam" id="3.30.420.40:FF:000148">
    <property type="entry name" value="Actin, alpha skeletal muscle"/>
    <property type="match status" value="1"/>
</dbReference>
<dbReference type="GO" id="GO:0005856">
    <property type="term" value="C:cytoskeleton"/>
    <property type="evidence" value="ECO:0007669"/>
    <property type="project" value="UniProtKB-SubCell"/>
</dbReference>
<dbReference type="SMART" id="SM00268">
    <property type="entry name" value="ACTIN"/>
    <property type="match status" value="1"/>
</dbReference>
<evidence type="ECO:0000256" key="1">
    <source>
        <dbReference type="ARBA" id="ARBA00004245"/>
    </source>
</evidence>
<accession>A0A2A4JZW6</accession>
<sequence length="380" mass="43281">MSTTLFNDDILGVVLDAGSQNMKAGFAGEPSPRAMVPTTVARFRRDGLTDGIPQIYCGTEAIKKRGISKMVWPVREGMIQNWDEMEKMWHYIFYKELHVPPENSRIMHSVHPLTPKSDKQRMAEILFESFAINGLYLAKSPTLVLNAYGRTSGVVYENGYACSYAAPVFEGFPMKYATVTSPVTGKMLSDRLQNLMFKAGYSFTTPYEIDLIDQIKKDICYISQDYATELTASSGYESKAKYNLPDGQHIMLGQERFLCPEVLFKPELEDLKCRNIIDSICRSIDMCDLEYRPLFYNNIVFSGGTSLTTGLVERVTRELTQILKKNLPDVTLKVDAMEMRKYAAWAGGSMLASFPNLREFWFTKEEYEDVGSERIKFKFF</sequence>
<proteinExistence type="inferred from homology"/>
<keyword evidence="3" id="KW-0547">Nucleotide-binding</keyword>
<organism evidence="7">
    <name type="scientific">Heliothis virescens</name>
    <name type="common">Tobacco budworm moth</name>
    <dbReference type="NCBI Taxonomy" id="7102"/>
    <lineage>
        <taxon>Eukaryota</taxon>
        <taxon>Metazoa</taxon>
        <taxon>Ecdysozoa</taxon>
        <taxon>Arthropoda</taxon>
        <taxon>Hexapoda</taxon>
        <taxon>Insecta</taxon>
        <taxon>Pterygota</taxon>
        <taxon>Neoptera</taxon>
        <taxon>Endopterygota</taxon>
        <taxon>Lepidoptera</taxon>
        <taxon>Glossata</taxon>
        <taxon>Ditrysia</taxon>
        <taxon>Noctuoidea</taxon>
        <taxon>Noctuidae</taxon>
        <taxon>Heliothinae</taxon>
        <taxon>Heliothis</taxon>
    </lineage>
</organism>
<dbReference type="SUPFAM" id="SSF53067">
    <property type="entry name" value="Actin-like ATPase domain"/>
    <property type="match status" value="2"/>
</dbReference>
<dbReference type="PRINTS" id="PR00190">
    <property type="entry name" value="ACTIN"/>
</dbReference>
<gene>
    <name evidence="7" type="ORF">B5V51_7590</name>
</gene>
<dbReference type="Gene3D" id="3.90.640.10">
    <property type="entry name" value="Actin, Chain A, domain 4"/>
    <property type="match status" value="1"/>
</dbReference>
<keyword evidence="4" id="KW-0067">ATP-binding</keyword>
<dbReference type="Pfam" id="PF00022">
    <property type="entry name" value="Actin"/>
    <property type="match status" value="1"/>
</dbReference>
<comment type="subcellular location">
    <subcellularLocation>
        <location evidence="1">Cytoplasm</location>
        <location evidence="1">Cytoskeleton</location>
    </subcellularLocation>
</comment>
<keyword evidence="2" id="KW-0963">Cytoplasm</keyword>
<dbReference type="Gene3D" id="3.30.420.40">
    <property type="match status" value="2"/>
</dbReference>
<name>A0A2A4JZW6_HELVI</name>
<evidence type="ECO:0000256" key="3">
    <source>
        <dbReference type="ARBA" id="ARBA00022741"/>
    </source>
</evidence>
<dbReference type="GO" id="GO:0005524">
    <property type="term" value="F:ATP binding"/>
    <property type="evidence" value="ECO:0007669"/>
    <property type="project" value="UniProtKB-KW"/>
</dbReference>
<dbReference type="InterPro" id="IPR043129">
    <property type="entry name" value="ATPase_NBD"/>
</dbReference>
<evidence type="ECO:0008006" key="8">
    <source>
        <dbReference type="Google" id="ProtNLM"/>
    </source>
</evidence>
<comment type="similarity">
    <text evidence="6">Belongs to the actin family.</text>
</comment>